<dbReference type="SUPFAM" id="SSF46785">
    <property type="entry name" value="Winged helix' DNA-binding domain"/>
    <property type="match status" value="1"/>
</dbReference>
<dbReference type="Proteomes" id="UP000250028">
    <property type="component" value="Unassembled WGS sequence"/>
</dbReference>
<evidence type="ECO:0000256" key="2">
    <source>
        <dbReference type="ARBA" id="ARBA00023015"/>
    </source>
</evidence>
<dbReference type="GO" id="GO:0003677">
    <property type="term" value="F:DNA binding"/>
    <property type="evidence" value="ECO:0007669"/>
    <property type="project" value="UniProtKB-KW"/>
</dbReference>
<organism evidence="9 10">
    <name type="scientific">Branchiibius hedensis</name>
    <dbReference type="NCBI Taxonomy" id="672460"/>
    <lineage>
        <taxon>Bacteria</taxon>
        <taxon>Bacillati</taxon>
        <taxon>Actinomycetota</taxon>
        <taxon>Actinomycetes</taxon>
        <taxon>Micrococcales</taxon>
        <taxon>Dermacoccaceae</taxon>
        <taxon>Branchiibius</taxon>
    </lineage>
</organism>
<dbReference type="EMBL" id="UESZ01000001">
    <property type="protein sequence ID" value="SSA36209.1"/>
    <property type="molecule type" value="Genomic_DNA"/>
</dbReference>
<reference evidence="10" key="1">
    <citation type="submission" date="2016-10" db="EMBL/GenBank/DDBJ databases">
        <authorList>
            <person name="Varghese N."/>
            <person name="Submissions S."/>
        </authorList>
    </citation>
    <scope>NUCLEOTIDE SEQUENCE [LARGE SCALE GENOMIC DNA]</scope>
    <source>
        <strain evidence="10">DSM 22951</strain>
    </source>
</reference>
<evidence type="ECO:0000259" key="7">
    <source>
        <dbReference type="PROSITE" id="PS51077"/>
    </source>
</evidence>
<dbReference type="PROSITE" id="PS51077">
    <property type="entry name" value="HTH_ICLR"/>
    <property type="match status" value="1"/>
</dbReference>
<dbReference type="InterPro" id="IPR050707">
    <property type="entry name" value="HTH_MetabolicPath_Reg"/>
</dbReference>
<dbReference type="PROSITE" id="PS51078">
    <property type="entry name" value="ICLR_ED"/>
    <property type="match status" value="1"/>
</dbReference>
<feature type="domain" description="IclR-ED" evidence="8">
    <location>
        <begin position="71"/>
        <end position="250"/>
    </location>
</feature>
<dbReference type="InterPro" id="IPR014757">
    <property type="entry name" value="Tscrpt_reg_IclR_C"/>
</dbReference>
<name>A0A2Y9A125_9MICO</name>
<evidence type="ECO:0000256" key="3">
    <source>
        <dbReference type="ARBA" id="ARBA00023125"/>
    </source>
</evidence>
<evidence type="ECO:0000256" key="1">
    <source>
        <dbReference type="ARBA" id="ARBA00022798"/>
    </source>
</evidence>
<keyword evidence="4" id="KW-0804">Transcription</keyword>
<dbReference type="PANTHER" id="PTHR30136:SF24">
    <property type="entry name" value="HTH-TYPE TRANSCRIPTIONAL REPRESSOR ALLR"/>
    <property type="match status" value="1"/>
</dbReference>
<dbReference type="Pfam" id="PF01614">
    <property type="entry name" value="IclR_C"/>
    <property type="match status" value="1"/>
</dbReference>
<evidence type="ECO:0000313" key="9">
    <source>
        <dbReference type="EMBL" id="SSA36209.1"/>
    </source>
</evidence>
<dbReference type="SUPFAM" id="SSF55781">
    <property type="entry name" value="GAF domain-like"/>
    <property type="match status" value="1"/>
</dbReference>
<evidence type="ECO:0000259" key="8">
    <source>
        <dbReference type="PROSITE" id="PS51078"/>
    </source>
</evidence>
<sequence>MAQSKPGGVQSVTRALDILEAIDAAGGEQALIEIAAASGLPTPTIHRLVRTLVDRGYLRQLPDRRYALGSRLIPLGSSALTAFGSRSTPELRRLVGELGETANLATLDGDQVVYVGQVPSPHAMRMFTDLGRHVHAHPRATGKALLSQLSDDQVRAVLRRAGMPAFTSRTITSPEELLAQLAVVRERGWAVDEGELEDGVVCLAVPVPSTTALLAVSISGPAVRVDERVRARAVPLLAQVAADLATQLDVASA</sequence>
<keyword evidence="10" id="KW-1185">Reference proteome</keyword>
<dbReference type="InterPro" id="IPR036390">
    <property type="entry name" value="WH_DNA-bd_sf"/>
</dbReference>
<dbReference type="RefSeq" id="WP_109688012.1">
    <property type="nucleotide sequence ID" value="NZ_QGDN01000001.1"/>
</dbReference>
<dbReference type="OrthoDB" id="8479143at2"/>
<dbReference type="InterPro" id="IPR036388">
    <property type="entry name" value="WH-like_DNA-bd_sf"/>
</dbReference>
<evidence type="ECO:0000256" key="6">
    <source>
        <dbReference type="ARBA" id="ARBA00070406"/>
    </source>
</evidence>
<dbReference type="GO" id="GO:0045892">
    <property type="term" value="P:negative regulation of DNA-templated transcription"/>
    <property type="evidence" value="ECO:0007669"/>
    <property type="project" value="TreeGrafter"/>
</dbReference>
<dbReference type="PANTHER" id="PTHR30136">
    <property type="entry name" value="HELIX-TURN-HELIX TRANSCRIPTIONAL REGULATOR, ICLR FAMILY"/>
    <property type="match status" value="1"/>
</dbReference>
<feature type="domain" description="HTH iclR-type" evidence="7">
    <location>
        <begin position="9"/>
        <end position="70"/>
    </location>
</feature>
<dbReference type="InterPro" id="IPR005471">
    <property type="entry name" value="Tscrpt_reg_IclR_N"/>
</dbReference>
<evidence type="ECO:0000313" key="10">
    <source>
        <dbReference type="Proteomes" id="UP000250028"/>
    </source>
</evidence>
<dbReference type="Pfam" id="PF09339">
    <property type="entry name" value="HTH_IclR"/>
    <property type="match status" value="1"/>
</dbReference>
<comment type="function">
    <text evidence="5">May be an activator protein for the gylABX operon.</text>
</comment>
<accession>A0A2Y9A125</accession>
<dbReference type="GO" id="GO:0003700">
    <property type="term" value="F:DNA-binding transcription factor activity"/>
    <property type="evidence" value="ECO:0007669"/>
    <property type="project" value="TreeGrafter"/>
</dbReference>
<proteinExistence type="predicted"/>
<dbReference type="InterPro" id="IPR029016">
    <property type="entry name" value="GAF-like_dom_sf"/>
</dbReference>
<dbReference type="Gene3D" id="1.10.10.10">
    <property type="entry name" value="Winged helix-like DNA-binding domain superfamily/Winged helix DNA-binding domain"/>
    <property type="match status" value="1"/>
</dbReference>
<dbReference type="GO" id="GO:0006071">
    <property type="term" value="P:glycerol metabolic process"/>
    <property type="evidence" value="ECO:0007669"/>
    <property type="project" value="UniProtKB-KW"/>
</dbReference>
<keyword evidence="1" id="KW-0319">Glycerol metabolism</keyword>
<protein>
    <recommendedName>
        <fullName evidence="6">Glycerol operon regulatory protein</fullName>
    </recommendedName>
</protein>
<gene>
    <name evidence="9" type="ORF">SAMN04489750_3594</name>
</gene>
<keyword evidence="2" id="KW-0805">Transcription regulation</keyword>
<evidence type="ECO:0000256" key="4">
    <source>
        <dbReference type="ARBA" id="ARBA00023163"/>
    </source>
</evidence>
<evidence type="ECO:0000256" key="5">
    <source>
        <dbReference type="ARBA" id="ARBA00058938"/>
    </source>
</evidence>
<keyword evidence="3" id="KW-0238">DNA-binding</keyword>
<dbReference type="SMART" id="SM00346">
    <property type="entry name" value="HTH_ICLR"/>
    <property type="match status" value="1"/>
</dbReference>
<dbReference type="AlphaFoldDB" id="A0A2Y9A125"/>
<dbReference type="Gene3D" id="3.30.450.40">
    <property type="match status" value="1"/>
</dbReference>
<dbReference type="FunFam" id="1.10.10.10:FF:000056">
    <property type="entry name" value="IclR family transcriptional regulator"/>
    <property type="match status" value="1"/>
</dbReference>